<feature type="region of interest" description="Disordered" evidence="1">
    <location>
        <begin position="302"/>
        <end position="344"/>
    </location>
</feature>
<evidence type="ECO:0000259" key="2">
    <source>
        <dbReference type="Pfam" id="PF04059"/>
    </source>
</evidence>
<keyword evidence="4" id="KW-1185">Reference proteome</keyword>
<reference evidence="3" key="1">
    <citation type="submission" date="2021-02" db="EMBL/GenBank/DDBJ databases">
        <authorList>
            <person name="Dougan E. K."/>
            <person name="Rhodes N."/>
            <person name="Thang M."/>
            <person name="Chan C."/>
        </authorList>
    </citation>
    <scope>NUCLEOTIDE SEQUENCE</scope>
</reference>
<dbReference type="EMBL" id="CAJNNV010000050">
    <property type="protein sequence ID" value="CAE8581231.1"/>
    <property type="molecule type" value="Genomic_DNA"/>
</dbReference>
<dbReference type="GO" id="GO:0003676">
    <property type="term" value="F:nucleic acid binding"/>
    <property type="evidence" value="ECO:0007669"/>
    <property type="project" value="InterPro"/>
</dbReference>
<gene>
    <name evidence="3" type="ORF">PGLA1383_LOCUS260</name>
</gene>
<name>A0A813CZ94_POLGL</name>
<comment type="caution">
    <text evidence="3">The sequence shown here is derived from an EMBL/GenBank/DDBJ whole genome shotgun (WGS) entry which is preliminary data.</text>
</comment>
<dbReference type="SUPFAM" id="SSF54928">
    <property type="entry name" value="RNA-binding domain, RBD"/>
    <property type="match status" value="1"/>
</dbReference>
<dbReference type="InterPro" id="IPR035979">
    <property type="entry name" value="RBD_domain_sf"/>
</dbReference>
<feature type="compositionally biased region" description="Acidic residues" evidence="1">
    <location>
        <begin position="317"/>
        <end position="332"/>
    </location>
</feature>
<dbReference type="Proteomes" id="UP000654075">
    <property type="component" value="Unassembled WGS sequence"/>
</dbReference>
<dbReference type="InterPro" id="IPR007201">
    <property type="entry name" value="Mei2-like_Rrm_C"/>
</dbReference>
<feature type="compositionally biased region" description="Low complexity" evidence="1">
    <location>
        <begin position="152"/>
        <end position="174"/>
    </location>
</feature>
<accession>A0A813CZ94</accession>
<organism evidence="3 4">
    <name type="scientific">Polarella glacialis</name>
    <name type="common">Dinoflagellate</name>
    <dbReference type="NCBI Taxonomy" id="89957"/>
    <lineage>
        <taxon>Eukaryota</taxon>
        <taxon>Sar</taxon>
        <taxon>Alveolata</taxon>
        <taxon>Dinophyceae</taxon>
        <taxon>Suessiales</taxon>
        <taxon>Suessiaceae</taxon>
        <taxon>Polarella</taxon>
    </lineage>
</organism>
<feature type="domain" description="Mei2-like C-terminal RNA recognition motif" evidence="2">
    <location>
        <begin position="176"/>
        <end position="271"/>
    </location>
</feature>
<sequence>MARRSAAGRRAVVTTRPCAATSSVTGPISLQQSCTTNFATPPHVPQPTWWTSFASIVSTAIQPRVAIRALPFRGVQLLGHVARGSQPASPMDMPSPINIPMQGSYQYSSGHGSPVSGMAAGVGGYPPHQGLQQKEGKWNAAPQPSKQKKPLQRQQPQKQQQGPGRAAPAPQEEQNTTVMLRNLPVGYARETLMEKLNGAGFHSEYDFVYMPMNFRAKSTFGYAFVNFCTPGAAARSRATFTGFKDWGPDCEKASEVSWSDMHQGLKAHVERYRNSPVMHQSVPDEYKPVMLAHGVRVPFPPPTKRIRMPRIRRAQDGEDEGPEFDEGPEAPEDGAAMQGQEWTL</sequence>
<dbReference type="AlphaFoldDB" id="A0A813CZ94"/>
<dbReference type="Gene3D" id="3.30.70.330">
    <property type="match status" value="1"/>
</dbReference>
<protein>
    <recommendedName>
        <fullName evidence="2">Mei2-like C-terminal RNA recognition motif domain-containing protein</fullName>
    </recommendedName>
</protein>
<evidence type="ECO:0000256" key="1">
    <source>
        <dbReference type="SAM" id="MobiDB-lite"/>
    </source>
</evidence>
<proteinExistence type="predicted"/>
<evidence type="ECO:0000313" key="4">
    <source>
        <dbReference type="Proteomes" id="UP000654075"/>
    </source>
</evidence>
<dbReference type="InterPro" id="IPR012677">
    <property type="entry name" value="Nucleotide-bd_a/b_plait_sf"/>
</dbReference>
<evidence type="ECO:0000313" key="3">
    <source>
        <dbReference type="EMBL" id="CAE8581231.1"/>
    </source>
</evidence>
<dbReference type="OrthoDB" id="417481at2759"/>
<dbReference type="Pfam" id="PF04059">
    <property type="entry name" value="RRM_2"/>
    <property type="match status" value="1"/>
</dbReference>
<feature type="region of interest" description="Disordered" evidence="1">
    <location>
        <begin position="118"/>
        <end position="176"/>
    </location>
</feature>